<evidence type="ECO:0000256" key="8">
    <source>
        <dbReference type="SAM" id="Phobius"/>
    </source>
</evidence>
<dbReference type="InterPro" id="IPR000522">
    <property type="entry name" value="ABC_transptr_permease_BtuC"/>
</dbReference>
<feature type="transmembrane region" description="Helical" evidence="8">
    <location>
        <begin position="9"/>
        <end position="34"/>
    </location>
</feature>
<dbReference type="PANTHER" id="PTHR30472:SF25">
    <property type="entry name" value="ABC TRANSPORTER PERMEASE PROTEIN MJ0876-RELATED"/>
    <property type="match status" value="1"/>
</dbReference>
<dbReference type="RefSeq" id="WP_283407546.1">
    <property type="nucleotide sequence ID" value="NZ_FXUF01000001.1"/>
</dbReference>
<dbReference type="InterPro" id="IPR037294">
    <property type="entry name" value="ABC_BtuC-like"/>
</dbReference>
<name>A0AA45WSQ9_9CLOT</name>
<feature type="transmembrane region" description="Helical" evidence="8">
    <location>
        <begin position="161"/>
        <end position="185"/>
    </location>
</feature>
<feature type="transmembrane region" description="Helical" evidence="8">
    <location>
        <begin position="321"/>
        <end position="339"/>
    </location>
</feature>
<keyword evidence="6 8" id="KW-1133">Transmembrane helix</keyword>
<evidence type="ECO:0000313" key="9">
    <source>
        <dbReference type="EMBL" id="SMP39048.1"/>
    </source>
</evidence>
<reference evidence="9" key="1">
    <citation type="submission" date="2017-05" db="EMBL/GenBank/DDBJ databases">
        <authorList>
            <person name="Varghese N."/>
            <person name="Submissions S."/>
        </authorList>
    </citation>
    <scope>NUCLEOTIDE SEQUENCE</scope>
    <source>
        <strain evidence="9">Su22</strain>
    </source>
</reference>
<dbReference type="AlphaFoldDB" id="A0AA45WSQ9"/>
<dbReference type="GO" id="GO:0005886">
    <property type="term" value="C:plasma membrane"/>
    <property type="evidence" value="ECO:0007669"/>
    <property type="project" value="UniProtKB-SubCell"/>
</dbReference>
<evidence type="ECO:0000256" key="6">
    <source>
        <dbReference type="ARBA" id="ARBA00022989"/>
    </source>
</evidence>
<organism evidence="9 10">
    <name type="scientific">Anoxynatronum buryatiense</name>
    <dbReference type="NCBI Taxonomy" id="489973"/>
    <lineage>
        <taxon>Bacteria</taxon>
        <taxon>Bacillati</taxon>
        <taxon>Bacillota</taxon>
        <taxon>Clostridia</taxon>
        <taxon>Eubacteriales</taxon>
        <taxon>Clostridiaceae</taxon>
        <taxon>Anoxynatronum</taxon>
    </lineage>
</organism>
<evidence type="ECO:0000256" key="2">
    <source>
        <dbReference type="ARBA" id="ARBA00007935"/>
    </source>
</evidence>
<dbReference type="SUPFAM" id="SSF81345">
    <property type="entry name" value="ABC transporter involved in vitamin B12 uptake, BtuC"/>
    <property type="match status" value="1"/>
</dbReference>
<feature type="transmembrane region" description="Helical" evidence="8">
    <location>
        <begin position="205"/>
        <end position="224"/>
    </location>
</feature>
<accession>A0AA45WSQ9</accession>
<evidence type="ECO:0000256" key="5">
    <source>
        <dbReference type="ARBA" id="ARBA00022692"/>
    </source>
</evidence>
<feature type="transmembrane region" description="Helical" evidence="8">
    <location>
        <begin position="127"/>
        <end position="149"/>
    </location>
</feature>
<dbReference type="GO" id="GO:0033214">
    <property type="term" value="P:siderophore-iron import into cell"/>
    <property type="evidence" value="ECO:0007669"/>
    <property type="project" value="TreeGrafter"/>
</dbReference>
<dbReference type="PANTHER" id="PTHR30472">
    <property type="entry name" value="FERRIC ENTEROBACTIN TRANSPORT SYSTEM PERMEASE PROTEIN"/>
    <property type="match status" value="1"/>
</dbReference>
<evidence type="ECO:0000256" key="3">
    <source>
        <dbReference type="ARBA" id="ARBA00022448"/>
    </source>
</evidence>
<dbReference type="EMBL" id="FXUF01000001">
    <property type="protein sequence ID" value="SMP39048.1"/>
    <property type="molecule type" value="Genomic_DNA"/>
</dbReference>
<keyword evidence="10" id="KW-1185">Reference proteome</keyword>
<sequence>MRQTHRRSLIFTGLMGVLIMAVVLAASVGAAAIAPGDVLRVIASYLPWLGDRVDVSSVSLAHESILLHIRLPRIALAFLVGGSLSVAGSAMQGMLKNPMADPFIMGTSSGAALGAAVAIVLRLNQSLLGFGAVSMMAFAGALLATSIVYRLARIGGRVPVTALLLAGIATGQFFTAILSFLMVIASRDVNSIVYWTLGSLSSRGWQHVGLVVLPALFGTAVLMFHSRDLNLLLLGEDTAANTGVPVERVKRVLLITSTLMTAFMVSVSGIIGFVGLIVPHATRFFTGPDHRFLIPASGLAGGIFLIVADTLSRTVIAPTELPVGILTAMAGAPFFIYLLRRSKKIS</sequence>
<gene>
    <name evidence="9" type="ORF">SAMN06296020_101183</name>
</gene>
<keyword evidence="4" id="KW-1003">Cell membrane</keyword>
<evidence type="ECO:0000256" key="4">
    <source>
        <dbReference type="ARBA" id="ARBA00022475"/>
    </source>
</evidence>
<dbReference type="Proteomes" id="UP001158066">
    <property type="component" value="Unassembled WGS sequence"/>
</dbReference>
<dbReference type="GO" id="GO:0022857">
    <property type="term" value="F:transmembrane transporter activity"/>
    <property type="evidence" value="ECO:0007669"/>
    <property type="project" value="InterPro"/>
</dbReference>
<feature type="transmembrane region" description="Helical" evidence="8">
    <location>
        <begin position="103"/>
        <end position="121"/>
    </location>
</feature>
<feature type="transmembrane region" description="Helical" evidence="8">
    <location>
        <begin position="252"/>
        <end position="278"/>
    </location>
</feature>
<protein>
    <submittedName>
        <fullName evidence="9">Iron complex transport system permease protein</fullName>
    </submittedName>
</protein>
<keyword evidence="3" id="KW-0813">Transport</keyword>
<keyword evidence="7 8" id="KW-0472">Membrane</keyword>
<evidence type="ECO:0000256" key="7">
    <source>
        <dbReference type="ARBA" id="ARBA00023136"/>
    </source>
</evidence>
<evidence type="ECO:0000313" key="10">
    <source>
        <dbReference type="Proteomes" id="UP001158066"/>
    </source>
</evidence>
<proteinExistence type="inferred from homology"/>
<keyword evidence="5 8" id="KW-0812">Transmembrane</keyword>
<comment type="subcellular location">
    <subcellularLocation>
        <location evidence="1">Cell membrane</location>
        <topology evidence="1">Multi-pass membrane protein</topology>
    </subcellularLocation>
</comment>
<comment type="similarity">
    <text evidence="2">Belongs to the binding-protein-dependent transport system permease family. FecCD subfamily.</text>
</comment>
<evidence type="ECO:0000256" key="1">
    <source>
        <dbReference type="ARBA" id="ARBA00004651"/>
    </source>
</evidence>
<dbReference type="Gene3D" id="1.10.3470.10">
    <property type="entry name" value="ABC transporter involved in vitamin B12 uptake, BtuC"/>
    <property type="match status" value="1"/>
</dbReference>
<dbReference type="Pfam" id="PF01032">
    <property type="entry name" value="FecCD"/>
    <property type="match status" value="1"/>
</dbReference>
<dbReference type="FunFam" id="1.10.3470.10:FF:000001">
    <property type="entry name" value="Vitamin B12 ABC transporter permease BtuC"/>
    <property type="match status" value="1"/>
</dbReference>
<dbReference type="CDD" id="cd06550">
    <property type="entry name" value="TM_ABC_iron-siderophores_like"/>
    <property type="match status" value="1"/>
</dbReference>
<comment type="caution">
    <text evidence="9">The sequence shown here is derived from an EMBL/GenBank/DDBJ whole genome shotgun (WGS) entry which is preliminary data.</text>
</comment>